<keyword evidence="6" id="KW-0238">DNA-binding</keyword>
<comment type="similarity">
    <text evidence="1">Belongs to the helicase family. UvrD subfamily.</text>
</comment>
<dbReference type="InterPro" id="IPR014017">
    <property type="entry name" value="DNA_helicase_UvrD-like_C"/>
</dbReference>
<evidence type="ECO:0000259" key="14">
    <source>
        <dbReference type="PROSITE" id="PS51217"/>
    </source>
</evidence>
<dbReference type="SUPFAM" id="SSF52540">
    <property type="entry name" value="P-loop containing nucleoside triphosphate hydrolases"/>
    <property type="match status" value="1"/>
</dbReference>
<keyword evidence="4 11" id="KW-0347">Helicase</keyword>
<evidence type="ECO:0000256" key="10">
    <source>
        <dbReference type="ARBA" id="ARBA00048988"/>
    </source>
</evidence>
<protein>
    <recommendedName>
        <fullName evidence="9">DNA 3'-5' helicase</fullName>
        <ecNumber evidence="9">5.6.2.4</ecNumber>
    </recommendedName>
</protein>
<dbReference type="Pfam" id="PF14169">
    <property type="entry name" value="YdjO"/>
    <property type="match status" value="1"/>
</dbReference>
<feature type="region of interest" description="Disordered" evidence="12">
    <location>
        <begin position="778"/>
        <end position="807"/>
    </location>
</feature>
<dbReference type="Gene3D" id="1.10.10.160">
    <property type="match status" value="1"/>
</dbReference>
<comment type="catalytic activity">
    <reaction evidence="10">
        <text>ATP + H2O = ADP + phosphate + H(+)</text>
        <dbReference type="Rhea" id="RHEA:13065"/>
        <dbReference type="ChEBI" id="CHEBI:15377"/>
        <dbReference type="ChEBI" id="CHEBI:15378"/>
        <dbReference type="ChEBI" id="CHEBI:30616"/>
        <dbReference type="ChEBI" id="CHEBI:43474"/>
        <dbReference type="ChEBI" id="CHEBI:456216"/>
        <dbReference type="EC" id="5.6.2.4"/>
    </reaction>
</comment>
<keyword evidence="5 11" id="KW-0067">ATP-binding</keyword>
<evidence type="ECO:0000256" key="9">
    <source>
        <dbReference type="ARBA" id="ARBA00034808"/>
    </source>
</evidence>
<evidence type="ECO:0000256" key="1">
    <source>
        <dbReference type="ARBA" id="ARBA00009922"/>
    </source>
</evidence>
<dbReference type="Gene3D" id="1.10.486.10">
    <property type="entry name" value="PCRA, domain 4"/>
    <property type="match status" value="1"/>
</dbReference>
<dbReference type="Pfam" id="PF00580">
    <property type="entry name" value="UvrD-helicase"/>
    <property type="match status" value="1"/>
</dbReference>
<reference evidence="15 16" key="1">
    <citation type="submission" date="2023-07" db="EMBL/GenBank/DDBJ databases">
        <title>Paenibacillus sp. JX-17 nov. isolated from soil.</title>
        <authorList>
            <person name="Wan Y."/>
            <person name="Liu B."/>
        </authorList>
    </citation>
    <scope>NUCLEOTIDE SEQUENCE [LARGE SCALE GENOMIC DNA]</scope>
    <source>
        <strain evidence="15 16">JX-17</strain>
    </source>
</reference>
<proteinExistence type="inferred from homology"/>
<feature type="compositionally biased region" description="Low complexity" evidence="12">
    <location>
        <begin position="16"/>
        <end position="30"/>
    </location>
</feature>
<dbReference type="InterPro" id="IPR027417">
    <property type="entry name" value="P-loop_NTPase"/>
</dbReference>
<comment type="catalytic activity">
    <reaction evidence="8">
        <text>Couples ATP hydrolysis with the unwinding of duplex DNA by translocating in the 3'-5' direction.</text>
        <dbReference type="EC" id="5.6.2.4"/>
    </reaction>
</comment>
<evidence type="ECO:0000256" key="8">
    <source>
        <dbReference type="ARBA" id="ARBA00034617"/>
    </source>
</evidence>
<evidence type="ECO:0000259" key="13">
    <source>
        <dbReference type="PROSITE" id="PS51198"/>
    </source>
</evidence>
<evidence type="ECO:0000256" key="6">
    <source>
        <dbReference type="ARBA" id="ARBA00023125"/>
    </source>
</evidence>
<evidence type="ECO:0000313" key="15">
    <source>
        <dbReference type="EMBL" id="MDO7906661.1"/>
    </source>
</evidence>
<dbReference type="Proteomes" id="UP001240171">
    <property type="component" value="Unassembled WGS sequence"/>
</dbReference>
<keyword evidence="7" id="KW-0413">Isomerase</keyword>
<dbReference type="InterPro" id="IPR000212">
    <property type="entry name" value="DNA_helicase_UvrD/REP"/>
</dbReference>
<dbReference type="EC" id="5.6.2.4" evidence="9"/>
<keyword evidence="16" id="KW-1185">Reference proteome</keyword>
<evidence type="ECO:0000256" key="12">
    <source>
        <dbReference type="SAM" id="MobiDB-lite"/>
    </source>
</evidence>
<dbReference type="PANTHER" id="PTHR11070">
    <property type="entry name" value="UVRD / RECB / PCRA DNA HELICASE FAMILY MEMBER"/>
    <property type="match status" value="1"/>
</dbReference>
<keyword evidence="3 11" id="KW-0378">Hydrolase</keyword>
<dbReference type="CDD" id="cd17932">
    <property type="entry name" value="DEXQc_UvrD"/>
    <property type="match status" value="1"/>
</dbReference>
<feature type="compositionally biased region" description="Basic and acidic residues" evidence="12">
    <location>
        <begin position="701"/>
        <end position="711"/>
    </location>
</feature>
<evidence type="ECO:0000256" key="2">
    <source>
        <dbReference type="ARBA" id="ARBA00022741"/>
    </source>
</evidence>
<evidence type="ECO:0000256" key="7">
    <source>
        <dbReference type="ARBA" id="ARBA00023235"/>
    </source>
</evidence>
<feature type="compositionally biased region" description="Basic and acidic residues" evidence="12">
    <location>
        <begin position="1"/>
        <end position="10"/>
    </location>
</feature>
<evidence type="ECO:0000313" key="16">
    <source>
        <dbReference type="Proteomes" id="UP001240171"/>
    </source>
</evidence>
<feature type="region of interest" description="Disordered" evidence="12">
    <location>
        <begin position="1"/>
        <end position="32"/>
    </location>
</feature>
<dbReference type="EMBL" id="JAUQTB010000004">
    <property type="protein sequence ID" value="MDO7906661.1"/>
    <property type="molecule type" value="Genomic_DNA"/>
</dbReference>
<dbReference type="PROSITE" id="PS51198">
    <property type="entry name" value="UVRD_HELICASE_ATP_BIND"/>
    <property type="match status" value="1"/>
</dbReference>
<dbReference type="InterPro" id="IPR025916">
    <property type="entry name" value="YdjO"/>
</dbReference>
<feature type="binding site" evidence="11">
    <location>
        <begin position="75"/>
        <end position="82"/>
    </location>
    <ligand>
        <name>ATP</name>
        <dbReference type="ChEBI" id="CHEBI:30616"/>
    </ligand>
</feature>
<dbReference type="PROSITE" id="PS51217">
    <property type="entry name" value="UVRD_HELICASE_CTER"/>
    <property type="match status" value="1"/>
</dbReference>
<feature type="domain" description="UvrD-like helicase C-terminal" evidence="14">
    <location>
        <begin position="328"/>
        <end position="600"/>
    </location>
</feature>
<organism evidence="15 16">
    <name type="scientific">Paenibacillus lacisoli</name>
    <dbReference type="NCBI Taxonomy" id="3064525"/>
    <lineage>
        <taxon>Bacteria</taxon>
        <taxon>Bacillati</taxon>
        <taxon>Bacillota</taxon>
        <taxon>Bacilli</taxon>
        <taxon>Bacillales</taxon>
        <taxon>Paenibacillaceae</taxon>
        <taxon>Paenibacillus</taxon>
    </lineage>
</organism>
<dbReference type="RefSeq" id="WP_305023865.1">
    <property type="nucleotide sequence ID" value="NZ_JAUQTB010000004.1"/>
</dbReference>
<accession>A0ABT9CBM9</accession>
<comment type="caution">
    <text evidence="15">The sequence shown here is derived from an EMBL/GenBank/DDBJ whole genome shotgun (WGS) entry which is preliminary data.</text>
</comment>
<feature type="region of interest" description="Disordered" evidence="12">
    <location>
        <begin position="693"/>
        <end position="751"/>
    </location>
</feature>
<feature type="compositionally biased region" description="Low complexity" evidence="12">
    <location>
        <begin position="738"/>
        <end position="750"/>
    </location>
</feature>
<dbReference type="InterPro" id="IPR014016">
    <property type="entry name" value="UvrD-like_ATP-bd"/>
</dbReference>
<feature type="domain" description="UvrD-like helicase ATP-binding" evidence="13">
    <location>
        <begin position="54"/>
        <end position="327"/>
    </location>
</feature>
<evidence type="ECO:0000256" key="3">
    <source>
        <dbReference type="ARBA" id="ARBA00022801"/>
    </source>
</evidence>
<dbReference type="CDD" id="cd18807">
    <property type="entry name" value="SF1_C_UvrD"/>
    <property type="match status" value="1"/>
</dbReference>
<evidence type="ECO:0000256" key="5">
    <source>
        <dbReference type="ARBA" id="ARBA00022840"/>
    </source>
</evidence>
<sequence length="807" mass="90025">MSNHYTDFHPRPAGVPLATPAPAAKPAPAATSSRLVLDSEADAYYFRALEREGIHLNQPQIAAVRHGQGPLLTLAGAGCGKTTVLAARAGYLMAVREVPASTILLMTFTSKAAAEMKARIAALPGIRPAAARTVQARTFHSFALAMLRHHGATEDIFGDMQAQHTIMKMLQRQLGLSDVFQPESLLSALSAWKAGGRTTDELPEQTPDEKDAKRLLLAYEQWKQERNKMDFDDILLRAAALMKDPQILGTLRRRFRYLMVDEFQDTNTLQYDMVRMLADEHRNLMVVGDDDQTIYTFNGARQESILEFDRVYPGAKVITLNQNYRSDARILGLGSSLVEHNRLRRRKKLLAAGQQGYPPQFSAPAGTEEEAAQVVSHLLRQVEAGELAYRDIAILHRTASSSRSIFEHLILRDVPFIQYGTGPVFYDQSLIRPLMDHLRLSLEPRRMDALASALGPLYVPREAGLDYILREEKKQAKKYPLIHLTRWDKLRDFQQEQVKGRIRLIKSLQTMKPVLAIQEMRRQFYDKYMEAGDPSILTHYKETMLETLEELESAAKRFDTVADFISFADELTRRHKEMESLRMSEDSDAVRLMTIHRAKGLEFPCVYWIGASEGILPHSTALKQDVPDDRKPVFGSAAEGADAALEEERRLAYVAVTRAKQKLYITSPATVHGKPAPVSRFITEAYGILPEAASKPAADQPLRERNNRESSRSFAITSARSQGNRRSHTVTIRQNADGGRTAPARTAPRAGRTEHVPVWTCTAASCKAWIRQAAAGRRAHGSSTSASPPACPLCGSRMEGGSREVPV</sequence>
<dbReference type="Pfam" id="PF13361">
    <property type="entry name" value="UvrD_C"/>
    <property type="match status" value="1"/>
</dbReference>
<dbReference type="PANTHER" id="PTHR11070:SF2">
    <property type="entry name" value="ATP-DEPENDENT DNA HELICASE SRS2"/>
    <property type="match status" value="1"/>
</dbReference>
<keyword evidence="2 11" id="KW-0547">Nucleotide-binding</keyword>
<dbReference type="Gene3D" id="3.40.50.300">
    <property type="entry name" value="P-loop containing nucleotide triphosphate hydrolases"/>
    <property type="match status" value="2"/>
</dbReference>
<evidence type="ECO:0000256" key="11">
    <source>
        <dbReference type="PROSITE-ProRule" id="PRU00560"/>
    </source>
</evidence>
<dbReference type="InterPro" id="IPR013986">
    <property type="entry name" value="DExx_box_DNA_helicase_dom_sf"/>
</dbReference>
<name>A0ABT9CBM9_9BACL</name>
<gene>
    <name evidence="15" type="ORF">Q5741_09530</name>
</gene>
<evidence type="ECO:0000256" key="4">
    <source>
        <dbReference type="ARBA" id="ARBA00022806"/>
    </source>
</evidence>